<feature type="transmembrane region" description="Helical" evidence="6">
    <location>
        <begin position="28"/>
        <end position="47"/>
    </location>
</feature>
<dbReference type="STRING" id="341454.A0A4V3SI19"/>
<organism evidence="7 8">
    <name type="scientific">Ascodesmis nigricans</name>
    <dbReference type="NCBI Taxonomy" id="341454"/>
    <lineage>
        <taxon>Eukaryota</taxon>
        <taxon>Fungi</taxon>
        <taxon>Dikarya</taxon>
        <taxon>Ascomycota</taxon>
        <taxon>Pezizomycotina</taxon>
        <taxon>Pezizomycetes</taxon>
        <taxon>Pezizales</taxon>
        <taxon>Ascodesmidaceae</taxon>
        <taxon>Ascodesmis</taxon>
    </lineage>
</organism>
<dbReference type="Pfam" id="PF03619">
    <property type="entry name" value="Solute_trans_a"/>
    <property type="match status" value="1"/>
</dbReference>
<proteinExistence type="predicted"/>
<dbReference type="SMART" id="SM01417">
    <property type="entry name" value="Solute_trans_a"/>
    <property type="match status" value="1"/>
</dbReference>
<sequence length="562" mass="63438">MVVCNSTLAGVRDWEVDKVAGQLTFHQLGLVICAICTLIACVVSFFLMFKHVTNYTAPKEQRQILRILLLPPVYTLITLFSYVWHWHAVYFHVVRNCYEVFALASFFTLMCQYIAPELSHQKEYFATMPAKSWPWPASWFNACLKGKLRPPRNGLKWFNIIWFCVFQYCAVRIGTTIIATVTQATGDYCENTLHPAFAHIWMLLFNMLSITFAFYFLLTFYIILHSAIAEHKPFLKFTLLFLCIWLTFWQSTILSFLSASNAIKPNKTLSPGDIAIGFNALGTCFEMMLISILHLVAYSWKPYLPDNAEFAVLEKARKPPMRAIADTLNPLDIIKSFARGMKWMLIGHRRRTEKTEKITASGKENPDIVGQHKVFIAPSSTTNEVDEERTNLVPHQQQHHELDGNIDTLPVPGAFHQHDSYVSQDSLPLHPTPAEQIPIPQHDDQEFGIAETRYEGYRPPPVSLPVPQQQTSSSSPLPQQNLSRPLSVSTPPHPHLSPSQKPQLTPTSPGSPDRLSPNRQSQSPLPYPDPEELHLIRYVSGLQHCGPAATTLPAAAAANTVP</sequence>
<dbReference type="Proteomes" id="UP000298138">
    <property type="component" value="Unassembled WGS sequence"/>
</dbReference>
<accession>A0A4V3SI19</accession>
<feature type="region of interest" description="Disordered" evidence="5">
    <location>
        <begin position="455"/>
        <end position="532"/>
    </location>
</feature>
<dbReference type="AlphaFoldDB" id="A0A4V3SI19"/>
<keyword evidence="4 6" id="KW-0472">Membrane</keyword>
<evidence type="ECO:0000256" key="4">
    <source>
        <dbReference type="ARBA" id="ARBA00023136"/>
    </source>
</evidence>
<feature type="transmembrane region" description="Helical" evidence="6">
    <location>
        <begin position="274"/>
        <end position="297"/>
    </location>
</feature>
<protein>
    <submittedName>
        <fullName evidence="7">DUF300-domain-containing protein</fullName>
    </submittedName>
</protein>
<feature type="region of interest" description="Disordered" evidence="5">
    <location>
        <begin position="394"/>
        <end position="416"/>
    </location>
</feature>
<evidence type="ECO:0000256" key="2">
    <source>
        <dbReference type="ARBA" id="ARBA00022692"/>
    </source>
</evidence>
<comment type="subcellular location">
    <subcellularLocation>
        <location evidence="1">Membrane</location>
        <topology evidence="1">Multi-pass membrane protein</topology>
    </subcellularLocation>
</comment>
<feature type="transmembrane region" description="Helical" evidence="6">
    <location>
        <begin position="157"/>
        <end position="180"/>
    </location>
</feature>
<feature type="compositionally biased region" description="Low complexity" evidence="5">
    <location>
        <begin position="465"/>
        <end position="487"/>
    </location>
</feature>
<feature type="region of interest" description="Disordered" evidence="5">
    <location>
        <begin position="423"/>
        <end position="442"/>
    </location>
</feature>
<evidence type="ECO:0000256" key="1">
    <source>
        <dbReference type="ARBA" id="ARBA00004141"/>
    </source>
</evidence>
<keyword evidence="8" id="KW-1185">Reference proteome</keyword>
<dbReference type="PANTHER" id="PTHR23423">
    <property type="entry name" value="ORGANIC SOLUTE TRANSPORTER-RELATED"/>
    <property type="match status" value="1"/>
</dbReference>
<reference evidence="7 8" key="1">
    <citation type="submission" date="2019-04" db="EMBL/GenBank/DDBJ databases">
        <title>Comparative genomics and transcriptomics to analyze fruiting body development in filamentous ascomycetes.</title>
        <authorList>
            <consortium name="DOE Joint Genome Institute"/>
            <person name="Lutkenhaus R."/>
            <person name="Traeger S."/>
            <person name="Breuer J."/>
            <person name="Kuo A."/>
            <person name="Lipzen A."/>
            <person name="Pangilinan J."/>
            <person name="Dilworth D."/>
            <person name="Sandor L."/>
            <person name="Poggeler S."/>
            <person name="Barry K."/>
            <person name="Grigoriev I.V."/>
            <person name="Nowrousian M."/>
        </authorList>
    </citation>
    <scope>NUCLEOTIDE SEQUENCE [LARGE SCALE GENOMIC DNA]</scope>
    <source>
        <strain evidence="7 8">CBS 389.68</strain>
    </source>
</reference>
<feature type="transmembrane region" description="Helical" evidence="6">
    <location>
        <begin position="234"/>
        <end position="254"/>
    </location>
</feature>
<evidence type="ECO:0000256" key="6">
    <source>
        <dbReference type="SAM" id="Phobius"/>
    </source>
</evidence>
<name>A0A4V3SI19_9PEZI</name>
<dbReference type="GO" id="GO:0016020">
    <property type="term" value="C:membrane"/>
    <property type="evidence" value="ECO:0007669"/>
    <property type="project" value="UniProtKB-SubCell"/>
</dbReference>
<evidence type="ECO:0000313" key="8">
    <source>
        <dbReference type="Proteomes" id="UP000298138"/>
    </source>
</evidence>
<evidence type="ECO:0000256" key="5">
    <source>
        <dbReference type="SAM" id="MobiDB-lite"/>
    </source>
</evidence>
<keyword evidence="3 6" id="KW-1133">Transmembrane helix</keyword>
<dbReference type="EMBL" id="ML220142">
    <property type="protein sequence ID" value="TGZ78344.1"/>
    <property type="molecule type" value="Genomic_DNA"/>
</dbReference>
<feature type="transmembrane region" description="Helical" evidence="6">
    <location>
        <begin position="200"/>
        <end position="222"/>
    </location>
</feature>
<feature type="compositionally biased region" description="Polar residues" evidence="5">
    <location>
        <begin position="497"/>
        <end position="510"/>
    </location>
</feature>
<dbReference type="InterPro" id="IPR005178">
    <property type="entry name" value="Ostalpha/TMEM184C"/>
</dbReference>
<evidence type="ECO:0000313" key="7">
    <source>
        <dbReference type="EMBL" id="TGZ78344.1"/>
    </source>
</evidence>
<dbReference type="InParanoid" id="A0A4V3SI19"/>
<feature type="transmembrane region" description="Helical" evidence="6">
    <location>
        <begin position="67"/>
        <end position="86"/>
    </location>
</feature>
<evidence type="ECO:0000256" key="3">
    <source>
        <dbReference type="ARBA" id="ARBA00022989"/>
    </source>
</evidence>
<keyword evidence="2 6" id="KW-0812">Transmembrane</keyword>
<dbReference type="OrthoDB" id="5348404at2759"/>
<gene>
    <name evidence="7" type="ORF">EX30DRAFT_159110</name>
</gene>